<dbReference type="InterPro" id="IPR007730">
    <property type="entry name" value="SPOR-like_dom"/>
</dbReference>
<dbReference type="InterPro" id="IPR013693">
    <property type="entry name" value="SpoIID/LytB_N"/>
</dbReference>
<evidence type="ECO:0000313" key="4">
    <source>
        <dbReference type="Proteomes" id="UP000300879"/>
    </source>
</evidence>
<dbReference type="OrthoDB" id="9794671at2"/>
<proteinExistence type="predicted"/>
<dbReference type="Pfam" id="PF08486">
    <property type="entry name" value="SpoIID"/>
    <property type="match status" value="1"/>
</dbReference>
<dbReference type="InterPro" id="IPR051922">
    <property type="entry name" value="Bact_Sporulation_Assoc"/>
</dbReference>
<feature type="domain" description="SPOR" evidence="2">
    <location>
        <begin position="173"/>
        <end position="252"/>
    </location>
</feature>
<keyword evidence="1" id="KW-0732">Signal</keyword>
<dbReference type="InterPro" id="IPR013486">
    <property type="entry name" value="SpoIID/LytB"/>
</dbReference>
<dbReference type="NCBIfam" id="TIGR02669">
    <property type="entry name" value="SpoIID_LytB"/>
    <property type="match status" value="1"/>
</dbReference>
<evidence type="ECO:0000313" key="3">
    <source>
        <dbReference type="EMBL" id="QCT02000.1"/>
    </source>
</evidence>
<dbReference type="AlphaFoldDB" id="A0A4P8XK92"/>
<dbReference type="KEGG" id="palo:E6C60_1284"/>
<dbReference type="GO" id="GO:0042834">
    <property type="term" value="F:peptidoglycan binding"/>
    <property type="evidence" value="ECO:0007669"/>
    <property type="project" value="InterPro"/>
</dbReference>
<accession>A0A4P8XK92</accession>
<dbReference type="GO" id="GO:0030435">
    <property type="term" value="P:sporulation resulting in formation of a cellular spore"/>
    <property type="evidence" value="ECO:0007669"/>
    <property type="project" value="InterPro"/>
</dbReference>
<dbReference type="EMBL" id="CP040396">
    <property type="protein sequence ID" value="QCT02000.1"/>
    <property type="molecule type" value="Genomic_DNA"/>
</dbReference>
<keyword evidence="4" id="KW-1185">Reference proteome</keyword>
<dbReference type="Proteomes" id="UP000300879">
    <property type="component" value="Chromosome"/>
</dbReference>
<dbReference type="PANTHER" id="PTHR30032:SF4">
    <property type="entry name" value="AMIDASE ENHANCER"/>
    <property type="match status" value="1"/>
</dbReference>
<dbReference type="PANTHER" id="PTHR30032">
    <property type="entry name" value="N-ACETYLMURAMOYL-L-ALANINE AMIDASE-RELATED"/>
    <property type="match status" value="1"/>
</dbReference>
<organism evidence="3 4">
    <name type="scientific">Paenibacillus algicola</name>
    <dbReference type="NCBI Taxonomy" id="2565926"/>
    <lineage>
        <taxon>Bacteria</taxon>
        <taxon>Bacillati</taxon>
        <taxon>Bacillota</taxon>
        <taxon>Bacilli</taxon>
        <taxon>Bacillales</taxon>
        <taxon>Paenibacillaceae</taxon>
        <taxon>Paenibacillus</taxon>
    </lineage>
</organism>
<feature type="signal peptide" evidence="1">
    <location>
        <begin position="1"/>
        <end position="30"/>
    </location>
</feature>
<sequence>MSRSNWKVRALKAALKIMLAGAVMSTVWTAAPQAQVQAASMDSIRVALFLDLGSKYKSTVPAVTISSQEALTASFVTPNANIQAAALNAGEQTRLSSNSYRVKVMESKDWTVIAEAVKKLQATVDKPVVFSSYTEQGKVYQLYTGMYASEQAAKEAAARTALAAAVYLKGQIPSAKGSMHLTTGSLASEADAEAMVRALQYNGVDAFKAIVPAGEGVSYEAWAGEAVNEAELSALQSSVSKTAITMVPTGNHPVGLILREDAGLDAAAPQSMVHYMISGPGSKLWLAGTGAGINVKERSGRTYRGSMEAGSKNGQLYLVNTVPFEQYLYSVVGAEVPSSWSMEALKAQAVAARSYALYQGLRFEVAHVVDTVLTQAYNGISSEAERTTAAVNATAGEVLMSGGSIVEAVFSSNSGGVTADPSEVWNSGNNLFAAVESPGDASAQAALKKWYAILLPSGQTGYVREDNVKETGSTLSGLKTMTVTANSTNVRPLPMIQSSVQPLTQMNPGQTAIVLDIVSESGSYDWVRGPFTSEQLLGSLKGRTSTSLPSVITSLEVTGRGPSGRVTELTLNGQALKVSYPDMFRSALGGLPSTMFDIEPTGSYTVLGANGAASASSSTPLTILGADQAKRPAAAGMIIMNGAGKSRALESGQGFRFVGKGNGHGLGLSQWGAKGMADEGYDYKQILQHYYRNTTIVKD</sequence>
<name>A0A4P8XK92_9BACL</name>
<evidence type="ECO:0000256" key="1">
    <source>
        <dbReference type="SAM" id="SignalP"/>
    </source>
</evidence>
<dbReference type="GO" id="GO:0030288">
    <property type="term" value="C:outer membrane-bounded periplasmic space"/>
    <property type="evidence" value="ECO:0007669"/>
    <property type="project" value="TreeGrafter"/>
</dbReference>
<feature type="chain" id="PRO_5020852809" evidence="1">
    <location>
        <begin position="31"/>
        <end position="699"/>
    </location>
</feature>
<protein>
    <submittedName>
        <fullName evidence="3">SpoIID/LytB domain-containing protein</fullName>
    </submittedName>
</protein>
<dbReference type="RefSeq" id="WP_138225091.1">
    <property type="nucleotide sequence ID" value="NZ_CP040396.1"/>
</dbReference>
<dbReference type="PROSITE" id="PS51724">
    <property type="entry name" value="SPOR"/>
    <property type="match status" value="1"/>
</dbReference>
<evidence type="ECO:0000259" key="2">
    <source>
        <dbReference type="PROSITE" id="PS51724"/>
    </source>
</evidence>
<gene>
    <name evidence="3" type="ORF">E6C60_1284</name>
</gene>
<reference evidence="3 4" key="1">
    <citation type="submission" date="2019-05" db="EMBL/GenBank/DDBJ databases">
        <authorList>
            <person name="Chen C."/>
        </authorList>
    </citation>
    <scope>NUCLEOTIDE SEQUENCE [LARGE SCALE GENOMIC DNA]</scope>
    <source>
        <strain evidence="3 4">HB172198</strain>
    </source>
</reference>